<evidence type="ECO:0000256" key="1">
    <source>
        <dbReference type="SAM" id="Phobius"/>
    </source>
</evidence>
<sequence length="249" mass="29181">MCVSKKAERFTYEYSPNAKKPCGVSYWIIFYLITFAIGCLILVFLRYAINEIKIMINWPIKNYHDQFVTSYLIHLAILLSSYCSFLLLLVFLPIRVYGVCAFMNTSWLLLTLVFTTCRELSDHLSKSHVANEKMKSSLALHTYAMPIIFGYSALLTAFLVLMRLFWKRGYNSVTDVSELEETKDWLTVKEPTIYCEWPVRNPYYILHIRFFGKFAEGVMCSKQCIEYDFTNAQQIDPDFNKVRFSNIQL</sequence>
<reference evidence="2 3" key="1">
    <citation type="submission" date="2022-04" db="EMBL/GenBank/DDBJ databases">
        <title>Chromosome-level reference genomes for two strains of Caenorhabditis briggsae: an improved platform for comparative genomics.</title>
        <authorList>
            <person name="Stevens L."/>
            <person name="Andersen E."/>
        </authorList>
    </citation>
    <scope>NUCLEOTIDE SEQUENCE [LARGE SCALE GENOMIC DNA]</scope>
    <source>
        <strain evidence="2">VX34</strain>
        <tissue evidence="2">Whole-organism</tissue>
    </source>
</reference>
<feature type="transmembrane region" description="Helical" evidence="1">
    <location>
        <begin position="70"/>
        <end position="90"/>
    </location>
</feature>
<keyword evidence="1" id="KW-1133">Transmembrane helix</keyword>
<feature type="transmembrane region" description="Helical" evidence="1">
    <location>
        <begin position="96"/>
        <end position="117"/>
    </location>
</feature>
<dbReference type="Proteomes" id="UP000829354">
    <property type="component" value="Chromosome V"/>
</dbReference>
<dbReference type="EMBL" id="CP092624">
    <property type="protein sequence ID" value="UMM38465.1"/>
    <property type="molecule type" value="Genomic_DNA"/>
</dbReference>
<name>A0AAE9FBH5_CAEBR</name>
<dbReference type="AlphaFoldDB" id="A0AAE9FBH5"/>
<proteinExistence type="predicted"/>
<accession>A0AAE9FBH5</accession>
<gene>
    <name evidence="2" type="ORF">L5515_009866</name>
</gene>
<feature type="transmembrane region" description="Helical" evidence="1">
    <location>
        <begin position="138"/>
        <end position="166"/>
    </location>
</feature>
<keyword evidence="3" id="KW-1185">Reference proteome</keyword>
<organism evidence="2 3">
    <name type="scientific">Caenorhabditis briggsae</name>
    <dbReference type="NCBI Taxonomy" id="6238"/>
    <lineage>
        <taxon>Eukaryota</taxon>
        <taxon>Metazoa</taxon>
        <taxon>Ecdysozoa</taxon>
        <taxon>Nematoda</taxon>
        <taxon>Chromadorea</taxon>
        <taxon>Rhabditida</taxon>
        <taxon>Rhabditina</taxon>
        <taxon>Rhabditomorpha</taxon>
        <taxon>Rhabditoidea</taxon>
        <taxon>Rhabditidae</taxon>
        <taxon>Peloderinae</taxon>
        <taxon>Caenorhabditis</taxon>
    </lineage>
</organism>
<evidence type="ECO:0000313" key="3">
    <source>
        <dbReference type="Proteomes" id="UP000829354"/>
    </source>
</evidence>
<feature type="transmembrane region" description="Helical" evidence="1">
    <location>
        <begin position="24"/>
        <end position="49"/>
    </location>
</feature>
<keyword evidence="1" id="KW-0472">Membrane</keyword>
<keyword evidence="1" id="KW-0812">Transmembrane</keyword>
<evidence type="ECO:0000313" key="2">
    <source>
        <dbReference type="EMBL" id="UMM38465.1"/>
    </source>
</evidence>
<protein>
    <submittedName>
        <fullName evidence="2">Uncharacterized protein</fullName>
    </submittedName>
</protein>